<keyword evidence="1" id="KW-0732">Signal</keyword>
<dbReference type="RefSeq" id="WP_013041897.1">
    <property type="nucleotide sequence ID" value="NC_014008.1"/>
</dbReference>
<feature type="signal peptide" evidence="1">
    <location>
        <begin position="1"/>
        <end position="24"/>
    </location>
</feature>
<sequence>MSHNFLSLSCVATLFLGALNSAIANVSFMAGLNPNSLIVTFEQDLRVTITPSGSNQFFGDGSGPFGFAMRNAYSSSNTLGFVNPTSIVNNTISTTSTGTFDISQTNPVVADFSFGIAALGATDGIFEDTDFFLGVTGDNVYIPDGGTGIITFSAGSFEITNWTFAIPDQTASVLIVATGLGGAATNTVVGFVPEPSCYTLIFGGLALAGAVTLRRRKEG</sequence>
<dbReference type="AlphaFoldDB" id="D5EL69"/>
<accession>D5EL69</accession>
<evidence type="ECO:0000313" key="2">
    <source>
        <dbReference type="EMBL" id="ADE53171.1"/>
    </source>
</evidence>
<dbReference type="KEGG" id="caa:Caka_0142"/>
<reference evidence="2 3" key="1">
    <citation type="journal article" date="2010" name="Stand. Genomic Sci.">
        <title>Complete genome sequence of Coraliomargarita akajimensis type strain (04OKA010-24).</title>
        <authorList>
            <person name="Mavromatis K."/>
            <person name="Abt B."/>
            <person name="Brambilla E."/>
            <person name="Lapidus A."/>
            <person name="Copeland A."/>
            <person name="Deshpande S."/>
            <person name="Nolan M."/>
            <person name="Lucas S."/>
            <person name="Tice H."/>
            <person name="Cheng J.F."/>
            <person name="Han C."/>
            <person name="Detter J.C."/>
            <person name="Woyke T."/>
            <person name="Goodwin L."/>
            <person name="Pitluck S."/>
            <person name="Held B."/>
            <person name="Brettin T."/>
            <person name="Tapia R."/>
            <person name="Ivanova N."/>
            <person name="Mikhailova N."/>
            <person name="Pati A."/>
            <person name="Liolios K."/>
            <person name="Chen A."/>
            <person name="Palaniappan K."/>
            <person name="Land M."/>
            <person name="Hauser L."/>
            <person name="Chang Y.J."/>
            <person name="Jeffries C.D."/>
            <person name="Rohde M."/>
            <person name="Goker M."/>
            <person name="Bristow J."/>
            <person name="Eisen J.A."/>
            <person name="Markowitz V."/>
            <person name="Hugenholtz P."/>
            <person name="Klenk H.P."/>
            <person name="Kyrpides N.C."/>
        </authorList>
    </citation>
    <scope>NUCLEOTIDE SEQUENCE [LARGE SCALE GENOMIC DNA]</scope>
    <source>
        <strain evidence="3">DSM 45221 / IAM 15411 / JCM 23193 / KCTC 12865</strain>
    </source>
</reference>
<keyword evidence="3" id="KW-1185">Reference proteome</keyword>
<dbReference type="EMBL" id="CP001998">
    <property type="protein sequence ID" value="ADE53171.1"/>
    <property type="molecule type" value="Genomic_DNA"/>
</dbReference>
<evidence type="ECO:0000313" key="3">
    <source>
        <dbReference type="Proteomes" id="UP000000925"/>
    </source>
</evidence>
<name>D5EL69_CORAD</name>
<evidence type="ECO:0000256" key="1">
    <source>
        <dbReference type="SAM" id="SignalP"/>
    </source>
</evidence>
<dbReference type="Proteomes" id="UP000000925">
    <property type="component" value="Chromosome"/>
</dbReference>
<evidence type="ECO:0008006" key="4">
    <source>
        <dbReference type="Google" id="ProtNLM"/>
    </source>
</evidence>
<protein>
    <recommendedName>
        <fullName evidence="4">PEP-CTERM protein-sorting domain-containing protein</fullName>
    </recommendedName>
</protein>
<proteinExistence type="predicted"/>
<gene>
    <name evidence="2" type="ordered locus">Caka_0142</name>
</gene>
<feature type="chain" id="PRO_5003070767" description="PEP-CTERM protein-sorting domain-containing protein" evidence="1">
    <location>
        <begin position="25"/>
        <end position="219"/>
    </location>
</feature>
<organism evidence="2 3">
    <name type="scientific">Coraliomargarita akajimensis (strain DSM 45221 / IAM 15411 / JCM 23193 / KCTC 12865 / 04OKA010-24)</name>
    <dbReference type="NCBI Taxonomy" id="583355"/>
    <lineage>
        <taxon>Bacteria</taxon>
        <taxon>Pseudomonadati</taxon>
        <taxon>Verrucomicrobiota</taxon>
        <taxon>Opitutia</taxon>
        <taxon>Puniceicoccales</taxon>
        <taxon>Coraliomargaritaceae</taxon>
        <taxon>Coraliomargarita</taxon>
    </lineage>
</organism>
<dbReference type="HOGENOM" id="CLU_1259652_0_0_0"/>